<evidence type="ECO:0000256" key="2">
    <source>
        <dbReference type="SAM" id="Phobius"/>
    </source>
</evidence>
<dbReference type="PROSITE" id="PS50885">
    <property type="entry name" value="HAMP"/>
    <property type="match status" value="1"/>
</dbReference>
<feature type="transmembrane region" description="Helical" evidence="2">
    <location>
        <begin position="7"/>
        <end position="29"/>
    </location>
</feature>
<name>A0A1G2R1Y8_9BACT</name>
<keyword evidence="2" id="KW-0812">Transmembrane</keyword>
<sequence length="197" mass="22189">MKFSIYFSVSIVVMLLFLTSAVSLLFALMDKNTSPLILTAAANIVAVVLLVFLITRGILIPLGQVRSIMKKVGEGNFGLKIAASRIKEMQEFGDTINEMIVKLRTSTQELQEAKSSLELRVAGRTKELQGLAASLEEKVKERTRELQEKLTELERFEKLAIGRELKMIELKEELKKLEELILKKKTDAVKPRRKNAA</sequence>
<gene>
    <name evidence="4" type="ORF">A3C82_00645</name>
</gene>
<protein>
    <recommendedName>
        <fullName evidence="3">HAMP domain-containing protein</fullName>
    </recommendedName>
</protein>
<organism evidence="4 5">
    <name type="scientific">Candidatus Wildermuthbacteria bacterium RIFCSPHIGHO2_02_FULL_47_12</name>
    <dbReference type="NCBI Taxonomy" id="1802451"/>
    <lineage>
        <taxon>Bacteria</taxon>
        <taxon>Candidatus Wildermuthiibacteriota</taxon>
    </lineage>
</organism>
<comment type="caution">
    <text evidence="4">The sequence shown here is derived from an EMBL/GenBank/DDBJ whole genome shotgun (WGS) entry which is preliminary data.</text>
</comment>
<evidence type="ECO:0000256" key="1">
    <source>
        <dbReference type="SAM" id="Coils"/>
    </source>
</evidence>
<keyword evidence="2" id="KW-1133">Transmembrane helix</keyword>
<accession>A0A1G2R1Y8</accession>
<feature type="coiled-coil region" evidence="1">
    <location>
        <begin position="125"/>
        <end position="187"/>
    </location>
</feature>
<feature type="domain" description="HAMP" evidence="3">
    <location>
        <begin position="56"/>
        <end position="108"/>
    </location>
</feature>
<keyword evidence="2" id="KW-0472">Membrane</keyword>
<dbReference type="InterPro" id="IPR003660">
    <property type="entry name" value="HAMP_dom"/>
</dbReference>
<dbReference type="SMART" id="SM00304">
    <property type="entry name" value="HAMP"/>
    <property type="match status" value="1"/>
</dbReference>
<keyword evidence="1" id="KW-0175">Coiled coil</keyword>
<dbReference type="Gene3D" id="6.10.340.10">
    <property type="match status" value="1"/>
</dbReference>
<dbReference type="AlphaFoldDB" id="A0A1G2R1Y8"/>
<dbReference type="GO" id="GO:0016020">
    <property type="term" value="C:membrane"/>
    <property type="evidence" value="ECO:0007669"/>
    <property type="project" value="InterPro"/>
</dbReference>
<proteinExistence type="predicted"/>
<feature type="transmembrane region" description="Helical" evidence="2">
    <location>
        <begin position="35"/>
        <end position="59"/>
    </location>
</feature>
<dbReference type="CDD" id="cd06225">
    <property type="entry name" value="HAMP"/>
    <property type="match status" value="1"/>
</dbReference>
<reference evidence="4 5" key="1">
    <citation type="journal article" date="2016" name="Nat. Commun.">
        <title>Thousands of microbial genomes shed light on interconnected biogeochemical processes in an aquifer system.</title>
        <authorList>
            <person name="Anantharaman K."/>
            <person name="Brown C.T."/>
            <person name="Hug L.A."/>
            <person name="Sharon I."/>
            <person name="Castelle C.J."/>
            <person name="Probst A.J."/>
            <person name="Thomas B.C."/>
            <person name="Singh A."/>
            <person name="Wilkins M.J."/>
            <person name="Karaoz U."/>
            <person name="Brodie E.L."/>
            <person name="Williams K.H."/>
            <person name="Hubbard S.S."/>
            <person name="Banfield J.F."/>
        </authorList>
    </citation>
    <scope>NUCLEOTIDE SEQUENCE [LARGE SCALE GENOMIC DNA]</scope>
</reference>
<dbReference type="SUPFAM" id="SSF158472">
    <property type="entry name" value="HAMP domain-like"/>
    <property type="match status" value="1"/>
</dbReference>
<dbReference type="EMBL" id="MHTW01000027">
    <property type="protein sequence ID" value="OHA66717.1"/>
    <property type="molecule type" value="Genomic_DNA"/>
</dbReference>
<dbReference type="Proteomes" id="UP000176901">
    <property type="component" value="Unassembled WGS sequence"/>
</dbReference>
<evidence type="ECO:0000259" key="3">
    <source>
        <dbReference type="PROSITE" id="PS50885"/>
    </source>
</evidence>
<evidence type="ECO:0000313" key="4">
    <source>
        <dbReference type="EMBL" id="OHA66717.1"/>
    </source>
</evidence>
<evidence type="ECO:0000313" key="5">
    <source>
        <dbReference type="Proteomes" id="UP000176901"/>
    </source>
</evidence>
<dbReference type="GO" id="GO:0007165">
    <property type="term" value="P:signal transduction"/>
    <property type="evidence" value="ECO:0007669"/>
    <property type="project" value="InterPro"/>
</dbReference>
<dbReference type="STRING" id="1802451.A3C82_00645"/>